<accession>A0A1B2HDH2</accession>
<organism evidence="1 2">
    <name type="scientific">Lentzea guizhouensis</name>
    <dbReference type="NCBI Taxonomy" id="1586287"/>
    <lineage>
        <taxon>Bacteria</taxon>
        <taxon>Bacillati</taxon>
        <taxon>Actinomycetota</taxon>
        <taxon>Actinomycetes</taxon>
        <taxon>Pseudonocardiales</taxon>
        <taxon>Pseudonocardiaceae</taxon>
        <taxon>Lentzea</taxon>
    </lineage>
</organism>
<proteinExistence type="predicted"/>
<keyword evidence="2" id="KW-1185">Reference proteome</keyword>
<reference evidence="1 2" key="1">
    <citation type="submission" date="2016-07" db="EMBL/GenBank/DDBJ databases">
        <title>Complete genome sequence of the Lentzea guizhouensis DHS C013.</title>
        <authorList>
            <person name="Cao C."/>
        </authorList>
    </citation>
    <scope>NUCLEOTIDE SEQUENCE [LARGE SCALE GENOMIC DNA]</scope>
    <source>
        <strain evidence="1 2">DHS C013</strain>
    </source>
</reference>
<sequence>MYLGERLSLLLGMSKSEQKAGQEVQLPPYFSTMSDEELLSWYAELQARAMSPQPGDVDFDHVHKAAEAMTVEQLRHRLLTFQGWPGGSGMSTMDAGSPFHNLWHWLSD</sequence>
<evidence type="ECO:0000313" key="1">
    <source>
        <dbReference type="EMBL" id="ANZ35759.1"/>
    </source>
</evidence>
<protein>
    <submittedName>
        <fullName evidence="1">Uncharacterized protein</fullName>
    </submittedName>
</protein>
<dbReference type="AlphaFoldDB" id="A0A1B2HDH2"/>
<dbReference type="KEGG" id="led:BBK82_06350"/>
<dbReference type="STRING" id="1586287.BBK82_06350"/>
<evidence type="ECO:0000313" key="2">
    <source>
        <dbReference type="Proteomes" id="UP000093053"/>
    </source>
</evidence>
<dbReference type="Proteomes" id="UP000093053">
    <property type="component" value="Chromosome"/>
</dbReference>
<name>A0A1B2HDH2_9PSEU</name>
<gene>
    <name evidence="1" type="ORF">BBK82_06350</name>
</gene>
<dbReference type="EMBL" id="CP016793">
    <property type="protein sequence ID" value="ANZ35759.1"/>
    <property type="molecule type" value="Genomic_DNA"/>
</dbReference>